<keyword evidence="3" id="KW-1185">Reference proteome</keyword>
<dbReference type="STRING" id="1122152.GCA_000425905_00433"/>
<dbReference type="RefSeq" id="WP_027824635.1">
    <property type="nucleotide sequence ID" value="NZ_AUEI01000004.1"/>
</dbReference>
<evidence type="ECO:0000313" key="2">
    <source>
        <dbReference type="EMBL" id="KRL63998.1"/>
    </source>
</evidence>
<evidence type="ECO:0000313" key="3">
    <source>
        <dbReference type="Proteomes" id="UP000051931"/>
    </source>
</evidence>
<proteinExistence type="predicted"/>
<dbReference type="AlphaFoldDB" id="A0A0R1S649"/>
<keyword evidence="1" id="KW-0472">Membrane</keyword>
<dbReference type="EMBL" id="AZFB01000001">
    <property type="protein sequence ID" value="KRL63998.1"/>
    <property type="molecule type" value="Genomic_DNA"/>
</dbReference>
<organism evidence="2 3">
    <name type="scientific">Lactobacillus psittaci DSM 15354</name>
    <dbReference type="NCBI Taxonomy" id="1122152"/>
    <lineage>
        <taxon>Bacteria</taxon>
        <taxon>Bacillati</taxon>
        <taxon>Bacillota</taxon>
        <taxon>Bacilli</taxon>
        <taxon>Lactobacillales</taxon>
        <taxon>Lactobacillaceae</taxon>
        <taxon>Lactobacillus</taxon>
    </lineage>
</organism>
<feature type="transmembrane region" description="Helical" evidence="1">
    <location>
        <begin position="56"/>
        <end position="76"/>
    </location>
</feature>
<dbReference type="OrthoDB" id="2325652at2"/>
<keyword evidence="1" id="KW-1133">Transmembrane helix</keyword>
<gene>
    <name evidence="2" type="ORF">FC23_GL000246</name>
</gene>
<reference evidence="2 3" key="1">
    <citation type="journal article" date="2015" name="Genome Announc.">
        <title>Expanding the biotechnology potential of lactobacilli through comparative genomics of 213 strains and associated genera.</title>
        <authorList>
            <person name="Sun Z."/>
            <person name="Harris H.M."/>
            <person name="McCann A."/>
            <person name="Guo C."/>
            <person name="Argimon S."/>
            <person name="Zhang W."/>
            <person name="Yang X."/>
            <person name="Jeffery I.B."/>
            <person name="Cooney J.C."/>
            <person name="Kagawa T.F."/>
            <person name="Liu W."/>
            <person name="Song Y."/>
            <person name="Salvetti E."/>
            <person name="Wrobel A."/>
            <person name="Rasinkangas P."/>
            <person name="Parkhill J."/>
            <person name="Rea M.C."/>
            <person name="O'Sullivan O."/>
            <person name="Ritari J."/>
            <person name="Douillard F.P."/>
            <person name="Paul Ross R."/>
            <person name="Yang R."/>
            <person name="Briner A.E."/>
            <person name="Felis G.E."/>
            <person name="de Vos W.M."/>
            <person name="Barrangou R."/>
            <person name="Klaenhammer T.R."/>
            <person name="Caufield P.W."/>
            <person name="Cui Y."/>
            <person name="Zhang H."/>
            <person name="O'Toole P.W."/>
        </authorList>
    </citation>
    <scope>NUCLEOTIDE SEQUENCE [LARGE SCALE GENOMIC DNA]</scope>
    <source>
        <strain evidence="2 3">DSM 15354</strain>
    </source>
</reference>
<feature type="transmembrane region" description="Helical" evidence="1">
    <location>
        <begin position="7"/>
        <end position="24"/>
    </location>
</feature>
<evidence type="ECO:0000256" key="1">
    <source>
        <dbReference type="SAM" id="Phobius"/>
    </source>
</evidence>
<accession>A0A0R1S649</accession>
<dbReference type="Proteomes" id="UP000051931">
    <property type="component" value="Unassembled WGS sequence"/>
</dbReference>
<comment type="caution">
    <text evidence="2">The sequence shown here is derived from an EMBL/GenBank/DDBJ whole genome shotgun (WGS) entry which is preliminary data.</text>
</comment>
<feature type="transmembrane region" description="Helical" evidence="1">
    <location>
        <begin position="30"/>
        <end position="47"/>
    </location>
</feature>
<name>A0A0R1S649_9LACO</name>
<sequence length="77" mass="9087">MKINQYQIGHLVNMLLLALLILRVSQANLTIAILFVLFLIIPSYYLLGQAAKKKMYLVYLQMFWDIILFLGLYFFIK</sequence>
<protein>
    <submittedName>
        <fullName evidence="2">Uncharacterized protein</fullName>
    </submittedName>
</protein>
<keyword evidence="1" id="KW-0812">Transmembrane</keyword>
<dbReference type="PATRIC" id="fig|1122152.4.peg.249"/>